<keyword evidence="4" id="KW-0862">Zinc</keyword>
<dbReference type="InterPro" id="IPR013083">
    <property type="entry name" value="Znf_RING/FYVE/PHD"/>
</dbReference>
<dbReference type="SMART" id="SM00449">
    <property type="entry name" value="SPRY"/>
    <property type="match status" value="1"/>
</dbReference>
<evidence type="ECO:0000313" key="12">
    <source>
        <dbReference type="Proteomes" id="UP000472271"/>
    </source>
</evidence>
<reference evidence="11" key="2">
    <citation type="submission" date="2025-08" db="UniProtKB">
        <authorList>
            <consortium name="Ensembl"/>
        </authorList>
    </citation>
    <scope>IDENTIFICATION</scope>
</reference>
<gene>
    <name evidence="11" type="primary">LOC115438558</name>
</gene>
<dbReference type="InterPro" id="IPR003877">
    <property type="entry name" value="SPRY_dom"/>
</dbReference>
<dbReference type="Pfam" id="PF25600">
    <property type="entry name" value="TRIM_CC"/>
    <property type="match status" value="1"/>
</dbReference>
<dbReference type="Gene3D" id="3.30.160.60">
    <property type="entry name" value="Classic Zinc Finger"/>
    <property type="match status" value="1"/>
</dbReference>
<dbReference type="Pfam" id="PF00622">
    <property type="entry name" value="SPRY"/>
    <property type="match status" value="1"/>
</dbReference>
<feature type="domain" description="RING-type" evidence="8">
    <location>
        <begin position="37"/>
        <end position="77"/>
    </location>
</feature>
<evidence type="ECO:0000256" key="6">
    <source>
        <dbReference type="PROSITE-ProRule" id="PRU00024"/>
    </source>
</evidence>
<dbReference type="CDD" id="cd13733">
    <property type="entry name" value="SPRY_PRY_C-I_1"/>
    <property type="match status" value="1"/>
</dbReference>
<dbReference type="Pfam" id="PF00643">
    <property type="entry name" value="zf-B_box"/>
    <property type="match status" value="1"/>
</dbReference>
<feature type="coiled-coil region" evidence="7">
    <location>
        <begin position="285"/>
        <end position="315"/>
    </location>
</feature>
<dbReference type="InterPro" id="IPR027370">
    <property type="entry name" value="Znf-RING_euk"/>
</dbReference>
<keyword evidence="2" id="KW-0479">Metal-binding</keyword>
<dbReference type="Ensembl" id="ENSSORT00005053085.1">
    <property type="protein sequence ID" value="ENSSORP00005051847.1"/>
    <property type="gene ID" value="ENSSORG00005023411.1"/>
</dbReference>
<dbReference type="PROSITE" id="PS50119">
    <property type="entry name" value="ZF_BBOX"/>
    <property type="match status" value="1"/>
</dbReference>
<dbReference type="InterPro" id="IPR013320">
    <property type="entry name" value="ConA-like_dom_sf"/>
</dbReference>
<evidence type="ECO:0000256" key="3">
    <source>
        <dbReference type="ARBA" id="ARBA00022771"/>
    </source>
</evidence>
<dbReference type="PROSITE" id="PS50089">
    <property type="entry name" value="ZF_RING_2"/>
    <property type="match status" value="1"/>
</dbReference>
<dbReference type="InterPro" id="IPR043136">
    <property type="entry name" value="B30.2/SPRY_sf"/>
</dbReference>
<protein>
    <submittedName>
        <fullName evidence="11">E3 ubiquitin-protein ligase TRIM17-like</fullName>
    </submittedName>
</protein>
<evidence type="ECO:0000256" key="5">
    <source>
        <dbReference type="ARBA" id="ARBA00022859"/>
    </source>
</evidence>
<organism evidence="11 12">
    <name type="scientific">Sphaeramia orbicularis</name>
    <name type="common">orbiculate cardinalfish</name>
    <dbReference type="NCBI Taxonomy" id="375764"/>
    <lineage>
        <taxon>Eukaryota</taxon>
        <taxon>Metazoa</taxon>
        <taxon>Chordata</taxon>
        <taxon>Craniata</taxon>
        <taxon>Vertebrata</taxon>
        <taxon>Euteleostomi</taxon>
        <taxon>Actinopterygii</taxon>
        <taxon>Neopterygii</taxon>
        <taxon>Teleostei</taxon>
        <taxon>Neoteleostei</taxon>
        <taxon>Acanthomorphata</taxon>
        <taxon>Gobiaria</taxon>
        <taxon>Kurtiformes</taxon>
        <taxon>Apogonoidei</taxon>
        <taxon>Apogonidae</taxon>
        <taxon>Apogoninae</taxon>
        <taxon>Sphaeramia</taxon>
    </lineage>
</organism>
<dbReference type="SMART" id="SM00589">
    <property type="entry name" value="PRY"/>
    <property type="match status" value="1"/>
</dbReference>
<evidence type="ECO:0000313" key="11">
    <source>
        <dbReference type="Ensembl" id="ENSSORP00005051847.1"/>
    </source>
</evidence>
<name>A0A673CGL1_9TELE</name>
<dbReference type="GeneID" id="115438558"/>
<accession>A0A673CGL1</accession>
<dbReference type="SUPFAM" id="SSF57850">
    <property type="entry name" value="RING/U-box"/>
    <property type="match status" value="1"/>
</dbReference>
<dbReference type="Proteomes" id="UP000472271">
    <property type="component" value="Chromosome 18"/>
</dbReference>
<evidence type="ECO:0000259" key="9">
    <source>
        <dbReference type="PROSITE" id="PS50119"/>
    </source>
</evidence>
<dbReference type="GO" id="GO:0005737">
    <property type="term" value="C:cytoplasm"/>
    <property type="evidence" value="ECO:0007669"/>
    <property type="project" value="UniProtKB-ARBA"/>
</dbReference>
<keyword evidence="3 6" id="KW-0863">Zinc-finger</keyword>
<evidence type="ECO:0000256" key="4">
    <source>
        <dbReference type="ARBA" id="ARBA00022833"/>
    </source>
</evidence>
<dbReference type="PANTHER" id="PTHR25465:SF32">
    <property type="entry name" value="BLOODTHIRSTY-RELATED GENE FAMILY, MEMBER 16 ISOFORM X1-RELATED"/>
    <property type="match status" value="1"/>
</dbReference>
<dbReference type="InterPro" id="IPR017907">
    <property type="entry name" value="Znf_RING_CS"/>
</dbReference>
<dbReference type="RefSeq" id="XP_030018106.1">
    <property type="nucleotide sequence ID" value="XM_030162246.1"/>
</dbReference>
<dbReference type="SMART" id="SM00184">
    <property type="entry name" value="RING"/>
    <property type="match status" value="1"/>
</dbReference>
<dbReference type="InterPro" id="IPR003879">
    <property type="entry name" value="Butyrophylin_SPRY"/>
</dbReference>
<dbReference type="CDD" id="cd19769">
    <property type="entry name" value="Bbox2_TRIM16-like"/>
    <property type="match status" value="1"/>
</dbReference>
<dbReference type="Pfam" id="PF13445">
    <property type="entry name" value="zf-RING_UBOX"/>
    <property type="match status" value="1"/>
</dbReference>
<keyword evidence="12" id="KW-1185">Reference proteome</keyword>
<evidence type="ECO:0000259" key="10">
    <source>
        <dbReference type="PROSITE" id="PS50188"/>
    </source>
</evidence>
<dbReference type="Gene3D" id="3.30.40.10">
    <property type="entry name" value="Zinc/RING finger domain, C3HC4 (zinc finger)"/>
    <property type="match status" value="1"/>
</dbReference>
<dbReference type="FunFam" id="2.60.120.920:FF:000004">
    <property type="entry name" value="Butyrophilin subfamily 1 member A1"/>
    <property type="match status" value="1"/>
</dbReference>
<dbReference type="Gene3D" id="4.10.830.40">
    <property type="match status" value="1"/>
</dbReference>
<dbReference type="OrthoDB" id="6105938at2759"/>
<dbReference type="InterPro" id="IPR006574">
    <property type="entry name" value="PRY"/>
</dbReference>
<dbReference type="Gene3D" id="2.60.120.920">
    <property type="match status" value="1"/>
</dbReference>
<keyword evidence="5" id="KW-0391">Immunity</keyword>
<reference evidence="11" key="1">
    <citation type="submission" date="2019-06" db="EMBL/GenBank/DDBJ databases">
        <authorList>
            <consortium name="Wellcome Sanger Institute Data Sharing"/>
        </authorList>
    </citation>
    <scope>NUCLEOTIDE SEQUENCE [LARGE SCALE GENOMIC DNA]</scope>
</reference>
<dbReference type="InterPro" id="IPR000315">
    <property type="entry name" value="Znf_B-box"/>
</dbReference>
<keyword evidence="1" id="KW-0399">Innate immunity</keyword>
<dbReference type="InterPro" id="IPR001841">
    <property type="entry name" value="Znf_RING"/>
</dbReference>
<dbReference type="PANTHER" id="PTHR25465">
    <property type="entry name" value="B-BOX DOMAIN CONTAINING"/>
    <property type="match status" value="1"/>
</dbReference>
<dbReference type="GO" id="GO:0008270">
    <property type="term" value="F:zinc ion binding"/>
    <property type="evidence" value="ECO:0007669"/>
    <property type="project" value="UniProtKB-KW"/>
</dbReference>
<dbReference type="InterPro" id="IPR051051">
    <property type="entry name" value="E3_ubiq-ligase_TRIM/RNF"/>
</dbReference>
<dbReference type="PRINTS" id="PR01407">
    <property type="entry name" value="BUTYPHLNCDUF"/>
</dbReference>
<dbReference type="PROSITE" id="PS50188">
    <property type="entry name" value="B302_SPRY"/>
    <property type="match status" value="1"/>
</dbReference>
<reference evidence="11" key="3">
    <citation type="submission" date="2025-09" db="UniProtKB">
        <authorList>
            <consortium name="Ensembl"/>
        </authorList>
    </citation>
    <scope>IDENTIFICATION</scope>
</reference>
<dbReference type="PROSITE" id="PS00518">
    <property type="entry name" value="ZF_RING_1"/>
    <property type="match status" value="1"/>
</dbReference>
<keyword evidence="7" id="KW-0175">Coiled coil</keyword>
<sequence>MPNGTNSCGNYRARRVKVQRMSSSSVLGSLQQKHFECSICLNIFNDPVTTPCGHSFCKTCLSNHWDRSELCHCPTCDKRFFVRPEISTTTIIEEISTQIKKRRVEVPENMDGPWKVKCDVCTEMILEAVKTCPVCQTSYCEIHLEPHHRVPTLTRHKLIDPVENIQERICEKHERILEMYCRDEEVCICLLCNETDHKHHQTVPTEEEGARQKENMKSRMTEINTMIESRTVKIQQVTDSSVTSTEKANKEISDSEALFNRLMSQIRDIQAQVKLYIEQKLRKSQENDGATIKELQEEITELQRKHSELEELLESDDYLHLLQTLPALNSSDTKDWSEVQVYSDVCLHTVRQAMSALVSNFHTELKTLTRTEITKMRQYKESVTFDASVAGSKLIVYESGKRLKCHKYAINPEPSENRFGLPMVLGTEGFTSGRHYWEVEVGLRSDWHVGVAKETVGRKGQLIVKMENGFYALSKSGLDYDVSTTRRKILNLCPRPRRIGVYLDYEGGRVSFYDVDQDSHIYSFRQQSFTDKLFPYFYLYSGAKKSDPLAIATIYERDYFKYLFLPKQQAPVVESEASVEKTQPAAV</sequence>
<dbReference type="InterPro" id="IPR058030">
    <property type="entry name" value="TRIM8/14/16/25/29/45/65_CC"/>
</dbReference>
<feature type="domain" description="B box-type" evidence="9">
    <location>
        <begin position="165"/>
        <end position="205"/>
    </location>
</feature>
<dbReference type="SUPFAM" id="SSF49899">
    <property type="entry name" value="Concanavalin A-like lectins/glucanases"/>
    <property type="match status" value="1"/>
</dbReference>
<evidence type="ECO:0000259" key="8">
    <source>
        <dbReference type="PROSITE" id="PS50089"/>
    </source>
</evidence>
<dbReference type="GO" id="GO:0045087">
    <property type="term" value="P:innate immune response"/>
    <property type="evidence" value="ECO:0007669"/>
    <property type="project" value="UniProtKB-KW"/>
</dbReference>
<evidence type="ECO:0000256" key="2">
    <source>
        <dbReference type="ARBA" id="ARBA00022723"/>
    </source>
</evidence>
<feature type="domain" description="B30.2/SPRY" evidence="10">
    <location>
        <begin position="363"/>
        <end position="556"/>
    </location>
</feature>
<dbReference type="SMART" id="SM00336">
    <property type="entry name" value="BBOX"/>
    <property type="match status" value="1"/>
</dbReference>
<evidence type="ECO:0000256" key="7">
    <source>
        <dbReference type="SAM" id="Coils"/>
    </source>
</evidence>
<proteinExistence type="predicted"/>
<dbReference type="AlphaFoldDB" id="A0A673CGL1"/>
<evidence type="ECO:0000256" key="1">
    <source>
        <dbReference type="ARBA" id="ARBA00022588"/>
    </source>
</evidence>
<dbReference type="SUPFAM" id="SSF57845">
    <property type="entry name" value="B-box zinc-binding domain"/>
    <property type="match status" value="1"/>
</dbReference>
<dbReference type="InterPro" id="IPR001870">
    <property type="entry name" value="B30.2/SPRY"/>
</dbReference>
<dbReference type="InParanoid" id="A0A673CGL1"/>